<organism evidence="5 6">
    <name type="scientific">Paucihalobacter ruber</name>
    <dbReference type="NCBI Taxonomy" id="2567861"/>
    <lineage>
        <taxon>Bacteria</taxon>
        <taxon>Pseudomonadati</taxon>
        <taxon>Bacteroidota</taxon>
        <taxon>Flavobacteriia</taxon>
        <taxon>Flavobacteriales</taxon>
        <taxon>Flavobacteriaceae</taxon>
        <taxon>Paucihalobacter</taxon>
    </lineage>
</organism>
<dbReference type="InterPro" id="IPR013747">
    <property type="entry name" value="ACP_syn_III_C"/>
</dbReference>
<dbReference type="GO" id="GO:0044550">
    <property type="term" value="P:secondary metabolite biosynthetic process"/>
    <property type="evidence" value="ECO:0007669"/>
    <property type="project" value="TreeGrafter"/>
</dbReference>
<dbReference type="EMBL" id="VHIQ01000007">
    <property type="protein sequence ID" value="TPV31832.1"/>
    <property type="molecule type" value="Genomic_DNA"/>
</dbReference>
<dbReference type="Gene3D" id="3.40.47.10">
    <property type="match status" value="1"/>
</dbReference>
<reference evidence="5 6" key="1">
    <citation type="submission" date="2019-06" db="EMBL/GenBank/DDBJ databases">
        <title>Flavobacteriaceae Paucihalobacterium erythroidium CWB-1, complete genome.</title>
        <authorList>
            <person name="Wu S."/>
        </authorList>
    </citation>
    <scope>NUCLEOTIDE SEQUENCE [LARGE SCALE GENOMIC DNA]</scope>
    <source>
        <strain evidence="5 6">CWB-1</strain>
    </source>
</reference>
<evidence type="ECO:0000313" key="5">
    <source>
        <dbReference type="EMBL" id="TPV31832.1"/>
    </source>
</evidence>
<comment type="caution">
    <text evidence="5">The sequence shown here is derived from an EMBL/GenBank/DDBJ whole genome shotgun (WGS) entry which is preliminary data.</text>
</comment>
<evidence type="ECO:0000256" key="1">
    <source>
        <dbReference type="ARBA" id="ARBA00022679"/>
    </source>
</evidence>
<evidence type="ECO:0000256" key="2">
    <source>
        <dbReference type="ARBA" id="ARBA00023315"/>
    </source>
</evidence>
<dbReference type="OrthoDB" id="9815506at2"/>
<feature type="domain" description="Beta-ketoacyl-[acyl-carrier-protein] synthase III N-terminal" evidence="4">
    <location>
        <begin position="115"/>
        <end position="187"/>
    </location>
</feature>
<dbReference type="GO" id="GO:0004315">
    <property type="term" value="F:3-oxoacyl-[acyl-carrier-protein] synthase activity"/>
    <property type="evidence" value="ECO:0007669"/>
    <property type="project" value="InterPro"/>
</dbReference>
<dbReference type="Pfam" id="PF08541">
    <property type="entry name" value="ACP_syn_III_C"/>
    <property type="match status" value="1"/>
</dbReference>
<evidence type="ECO:0000313" key="6">
    <source>
        <dbReference type="Proteomes" id="UP000317332"/>
    </source>
</evidence>
<dbReference type="GO" id="GO:0006633">
    <property type="term" value="P:fatty acid biosynthetic process"/>
    <property type="evidence" value="ECO:0007669"/>
    <property type="project" value="InterPro"/>
</dbReference>
<dbReference type="RefSeq" id="WP_140991071.1">
    <property type="nucleotide sequence ID" value="NZ_VHIQ01000007.1"/>
</dbReference>
<gene>
    <name evidence="5" type="ORF">FJ651_13495</name>
</gene>
<evidence type="ECO:0000259" key="3">
    <source>
        <dbReference type="Pfam" id="PF08541"/>
    </source>
</evidence>
<name>A0A506PFH7_9FLAO</name>
<keyword evidence="6" id="KW-1185">Reference proteome</keyword>
<dbReference type="AlphaFoldDB" id="A0A506PFH7"/>
<dbReference type="InterPro" id="IPR016039">
    <property type="entry name" value="Thiolase-like"/>
</dbReference>
<dbReference type="Proteomes" id="UP000317332">
    <property type="component" value="Unassembled WGS sequence"/>
</dbReference>
<dbReference type="CDD" id="cd00830">
    <property type="entry name" value="KAS_III"/>
    <property type="match status" value="1"/>
</dbReference>
<dbReference type="PANTHER" id="PTHR34069">
    <property type="entry name" value="3-OXOACYL-[ACYL-CARRIER-PROTEIN] SYNTHASE 3"/>
    <property type="match status" value="1"/>
</dbReference>
<accession>A0A506PFH7</accession>
<feature type="domain" description="Beta-ketoacyl-[acyl-carrier-protein] synthase III C-terminal" evidence="3">
    <location>
        <begin position="253"/>
        <end position="343"/>
    </location>
</feature>
<protein>
    <submittedName>
        <fullName evidence="5">Ketoacyl-ACP synthase III</fullName>
    </submittedName>
</protein>
<proteinExistence type="predicted"/>
<dbReference type="PANTHER" id="PTHR34069:SF3">
    <property type="entry name" value="ACYL-COA:ACYL-COA ALKYLTRANSFERASE"/>
    <property type="match status" value="1"/>
</dbReference>
<sequence>MNLKFKNKRISGILTVLPEKEIKFEDELDNYNFSKSQSMKLKLVMGYDKRRVIKEGTTCSDLCIFGLNYLFEKNLLKKEDIDAMVLVTQSPDYFMPPTSHVIHGKLDLKQDMVCMDINQGCSGYIVGLNQAFMLLEQEEINKVVLLNADILSQKVSNRDRNSNPIIGDGASITIIENDNNNTNIFGAVKVDGTGAEALIIPAGAFKMPSSNETSELKEDQSGNLRSLDNLKMKGDEVFNFVQREVPPMIENLLQKSGYNKDDIDYYLFHQPNRFMLRKLADKIGVPYAKMPDNIVENFGNASGVSVPTAITYNLGDTLVNESFLVCMAGFGTGLNWAALIMRMDKLMFCELINYK</sequence>
<keyword evidence="2" id="KW-0012">Acyltransferase</keyword>
<keyword evidence="1" id="KW-0808">Transferase</keyword>
<dbReference type="InterPro" id="IPR013751">
    <property type="entry name" value="ACP_syn_III_N"/>
</dbReference>
<dbReference type="Pfam" id="PF08545">
    <property type="entry name" value="ACP_syn_III"/>
    <property type="match status" value="1"/>
</dbReference>
<evidence type="ECO:0000259" key="4">
    <source>
        <dbReference type="Pfam" id="PF08545"/>
    </source>
</evidence>
<dbReference type="SUPFAM" id="SSF53901">
    <property type="entry name" value="Thiolase-like"/>
    <property type="match status" value="1"/>
</dbReference>